<dbReference type="AlphaFoldDB" id="A0A841J1U7"/>
<name>A0A841J1U7_9SPHN</name>
<dbReference type="EMBL" id="JACIJP010000003">
    <property type="protein sequence ID" value="MBB6124630.1"/>
    <property type="molecule type" value="Genomic_DNA"/>
</dbReference>
<keyword evidence="2" id="KW-1185">Reference proteome</keyword>
<dbReference type="InterPro" id="IPR018673">
    <property type="entry name" value="DUF2141"/>
</dbReference>
<evidence type="ECO:0000313" key="1">
    <source>
        <dbReference type="EMBL" id="MBB6124630.1"/>
    </source>
</evidence>
<gene>
    <name evidence="1" type="ORF">FHS92_002375</name>
</gene>
<protein>
    <submittedName>
        <fullName evidence="1">Uncharacterized protein (DUF2141 family)</fullName>
    </submittedName>
</protein>
<organism evidence="1 2">
    <name type="scientific">Sphingobium subterraneum</name>
    <dbReference type="NCBI Taxonomy" id="627688"/>
    <lineage>
        <taxon>Bacteria</taxon>
        <taxon>Pseudomonadati</taxon>
        <taxon>Pseudomonadota</taxon>
        <taxon>Alphaproteobacteria</taxon>
        <taxon>Sphingomonadales</taxon>
        <taxon>Sphingomonadaceae</taxon>
        <taxon>Sphingobium</taxon>
    </lineage>
</organism>
<evidence type="ECO:0000313" key="2">
    <source>
        <dbReference type="Proteomes" id="UP000552700"/>
    </source>
</evidence>
<sequence length="170" mass="17979">MTGMLAVLTAGAALASSPDLGKAEGRCGAVERGPAFLVGVKGLKDRAGQLKLELYPDNDTDFLADDNVLVASGKTFRRVEVAVPSTGDVQLCIRAPAPGVYALSLLHDRNGDRRFNLNSDGIGFPGDPKLGWSKPRAALARAVVGTVPAHIAITLQYRTGLFHFGPLKER</sequence>
<proteinExistence type="predicted"/>
<dbReference type="Proteomes" id="UP000552700">
    <property type="component" value="Unassembled WGS sequence"/>
</dbReference>
<dbReference type="Pfam" id="PF09912">
    <property type="entry name" value="DUF2141"/>
    <property type="match status" value="1"/>
</dbReference>
<comment type="caution">
    <text evidence="1">The sequence shown here is derived from an EMBL/GenBank/DDBJ whole genome shotgun (WGS) entry which is preliminary data.</text>
</comment>
<reference evidence="1 2" key="1">
    <citation type="submission" date="2020-08" db="EMBL/GenBank/DDBJ databases">
        <title>Genomic Encyclopedia of Type Strains, Phase IV (KMG-IV): sequencing the most valuable type-strain genomes for metagenomic binning, comparative biology and taxonomic classification.</title>
        <authorList>
            <person name="Goeker M."/>
        </authorList>
    </citation>
    <scope>NUCLEOTIDE SEQUENCE [LARGE SCALE GENOMIC DNA]</scope>
    <source>
        <strain evidence="1 2">DSM 102255</strain>
    </source>
</reference>
<accession>A0A841J1U7</accession>